<proteinExistence type="predicted"/>
<evidence type="ECO:0000313" key="2">
    <source>
        <dbReference type="EMBL" id="MFC7745871.1"/>
    </source>
</evidence>
<evidence type="ECO:0000313" key="3">
    <source>
        <dbReference type="Proteomes" id="UP001596620"/>
    </source>
</evidence>
<keyword evidence="1" id="KW-0472">Membrane</keyword>
<evidence type="ECO:0000256" key="1">
    <source>
        <dbReference type="SAM" id="Phobius"/>
    </source>
</evidence>
<protein>
    <submittedName>
        <fullName evidence="2">Uncharacterized protein</fullName>
    </submittedName>
</protein>
<gene>
    <name evidence="2" type="ORF">ACFQU8_01265</name>
</gene>
<accession>A0ABW2URZ3</accession>
<keyword evidence="1" id="KW-1133">Transmembrane helix</keyword>
<organism evidence="2 3">
    <name type="scientific">Lentibacillus kimchii</name>
    <dbReference type="NCBI Taxonomy" id="1542911"/>
    <lineage>
        <taxon>Bacteria</taxon>
        <taxon>Bacillati</taxon>
        <taxon>Bacillota</taxon>
        <taxon>Bacilli</taxon>
        <taxon>Bacillales</taxon>
        <taxon>Bacillaceae</taxon>
        <taxon>Lentibacillus</taxon>
    </lineage>
</organism>
<name>A0ABW2URZ3_9BACI</name>
<feature type="transmembrane region" description="Helical" evidence="1">
    <location>
        <begin position="21"/>
        <end position="38"/>
    </location>
</feature>
<dbReference type="RefSeq" id="WP_382357339.1">
    <property type="nucleotide sequence ID" value="NZ_JBHTGR010000001.1"/>
</dbReference>
<comment type="caution">
    <text evidence="2">The sequence shown here is derived from an EMBL/GenBank/DDBJ whole genome shotgun (WGS) entry which is preliminary data.</text>
</comment>
<reference evidence="3" key="1">
    <citation type="journal article" date="2019" name="Int. J. Syst. Evol. Microbiol.">
        <title>The Global Catalogue of Microorganisms (GCM) 10K type strain sequencing project: providing services to taxonomists for standard genome sequencing and annotation.</title>
        <authorList>
            <consortium name="The Broad Institute Genomics Platform"/>
            <consortium name="The Broad Institute Genome Sequencing Center for Infectious Disease"/>
            <person name="Wu L."/>
            <person name="Ma J."/>
        </authorList>
    </citation>
    <scope>NUCLEOTIDE SEQUENCE [LARGE SCALE GENOMIC DNA]</scope>
    <source>
        <strain evidence="3">JCM 30234</strain>
    </source>
</reference>
<keyword evidence="1" id="KW-0812">Transmembrane</keyword>
<dbReference type="EMBL" id="JBHTGR010000001">
    <property type="protein sequence ID" value="MFC7745871.1"/>
    <property type="molecule type" value="Genomic_DNA"/>
</dbReference>
<sequence length="61" mass="6940">MRKHIKKDGTYENKQKTIISNNLLFVGIMAFIFAFMALFGSENILIGISTITAMLMSIWRA</sequence>
<feature type="transmembrane region" description="Helical" evidence="1">
    <location>
        <begin position="44"/>
        <end position="60"/>
    </location>
</feature>
<dbReference type="Proteomes" id="UP001596620">
    <property type="component" value="Unassembled WGS sequence"/>
</dbReference>
<keyword evidence="3" id="KW-1185">Reference proteome</keyword>